<protein>
    <submittedName>
        <fullName evidence="2">Uncharacterized protein</fullName>
    </submittedName>
</protein>
<evidence type="ECO:0000256" key="1">
    <source>
        <dbReference type="SAM" id="Phobius"/>
    </source>
</evidence>
<evidence type="ECO:0000313" key="3">
    <source>
        <dbReference type="Proteomes" id="UP000827892"/>
    </source>
</evidence>
<name>A0AAE9D2N8_CAEBR</name>
<dbReference type="Proteomes" id="UP000827892">
    <property type="component" value="Chromosome V"/>
</dbReference>
<dbReference type="Pfam" id="PF15879">
    <property type="entry name" value="MWFE"/>
    <property type="match status" value="1"/>
</dbReference>
<dbReference type="InterPro" id="IPR017384">
    <property type="entry name" value="NADH_Ub_cplx-1_asu_su-1"/>
</dbReference>
<keyword evidence="1" id="KW-0812">Transmembrane</keyword>
<dbReference type="EMBL" id="CP090895">
    <property type="protein sequence ID" value="ULT92666.1"/>
    <property type="molecule type" value="Genomic_DNA"/>
</dbReference>
<accession>A0AAE9D2N8</accession>
<sequence length="117" mass="13550">MIFRHGASSAEFRRLEKNNGKQLRMKMSKIKLGSVKVIADALLVKGNMWFEQFYSGVITTAFVAGACYMSYPFNKWDVGRAYRRNYCTPQRVELSKRDHRLTGNQYRIAGLDSFPEK</sequence>
<evidence type="ECO:0000313" key="2">
    <source>
        <dbReference type="EMBL" id="ULT92666.1"/>
    </source>
</evidence>
<organism evidence="2 3">
    <name type="scientific">Caenorhabditis briggsae</name>
    <dbReference type="NCBI Taxonomy" id="6238"/>
    <lineage>
        <taxon>Eukaryota</taxon>
        <taxon>Metazoa</taxon>
        <taxon>Ecdysozoa</taxon>
        <taxon>Nematoda</taxon>
        <taxon>Chromadorea</taxon>
        <taxon>Rhabditida</taxon>
        <taxon>Rhabditina</taxon>
        <taxon>Rhabditomorpha</taxon>
        <taxon>Rhabditoidea</taxon>
        <taxon>Rhabditidae</taxon>
        <taxon>Peloderinae</taxon>
        <taxon>Caenorhabditis</taxon>
    </lineage>
</organism>
<keyword evidence="1" id="KW-1133">Transmembrane helix</keyword>
<gene>
    <name evidence="2" type="ORF">L3Y34_010036</name>
</gene>
<keyword evidence="1" id="KW-0472">Membrane</keyword>
<reference evidence="2 3" key="1">
    <citation type="submission" date="2022-02" db="EMBL/GenBank/DDBJ databases">
        <title>Chromosome-level reference genomes for two strains of Caenorhabditis briggsae: an improved platform for comparative genomics.</title>
        <authorList>
            <person name="Stevens L."/>
            <person name="Andersen E.C."/>
        </authorList>
    </citation>
    <scope>NUCLEOTIDE SEQUENCE [LARGE SCALE GENOMIC DNA]</scope>
    <source>
        <strain evidence="2">QX1410_ONT</strain>
        <tissue evidence="2">Whole-organism</tissue>
    </source>
</reference>
<proteinExistence type="predicted"/>
<dbReference type="AlphaFoldDB" id="A0AAE9D2N8"/>
<feature type="transmembrane region" description="Helical" evidence="1">
    <location>
        <begin position="53"/>
        <end position="74"/>
    </location>
</feature>